<feature type="compositionally biased region" description="Basic and acidic residues" evidence="1">
    <location>
        <begin position="353"/>
        <end position="364"/>
    </location>
</feature>
<feature type="compositionally biased region" description="Polar residues" evidence="1">
    <location>
        <begin position="206"/>
        <end position="220"/>
    </location>
</feature>
<reference evidence="3" key="2">
    <citation type="submission" date="2015-01" db="EMBL/GenBank/DDBJ databases">
        <title>Evolutionary Origins and Diversification of the Mycorrhizal Mutualists.</title>
        <authorList>
            <consortium name="DOE Joint Genome Institute"/>
            <consortium name="Mycorrhizal Genomics Consortium"/>
            <person name="Kohler A."/>
            <person name="Kuo A."/>
            <person name="Nagy L.G."/>
            <person name="Floudas D."/>
            <person name="Copeland A."/>
            <person name="Barry K.W."/>
            <person name="Cichocki N."/>
            <person name="Veneault-Fourrey C."/>
            <person name="LaButti K."/>
            <person name="Lindquist E.A."/>
            <person name="Lipzen A."/>
            <person name="Lundell T."/>
            <person name="Morin E."/>
            <person name="Murat C."/>
            <person name="Riley R."/>
            <person name="Ohm R."/>
            <person name="Sun H."/>
            <person name="Tunlid A."/>
            <person name="Henrissat B."/>
            <person name="Grigoriev I.V."/>
            <person name="Hibbett D.S."/>
            <person name="Martin F."/>
        </authorList>
    </citation>
    <scope>NUCLEOTIDE SEQUENCE [LARGE SCALE GENOMIC DNA]</scope>
    <source>
        <strain evidence="3">LaAM-08-1</strain>
    </source>
</reference>
<evidence type="ECO:0000256" key="1">
    <source>
        <dbReference type="SAM" id="MobiDB-lite"/>
    </source>
</evidence>
<feature type="region of interest" description="Disordered" evidence="1">
    <location>
        <begin position="1199"/>
        <end position="1269"/>
    </location>
</feature>
<feature type="region of interest" description="Disordered" evidence="1">
    <location>
        <begin position="720"/>
        <end position="770"/>
    </location>
</feature>
<feature type="compositionally biased region" description="Polar residues" evidence="1">
    <location>
        <begin position="379"/>
        <end position="388"/>
    </location>
</feature>
<feature type="compositionally biased region" description="Basic and acidic residues" evidence="1">
    <location>
        <begin position="323"/>
        <end position="333"/>
    </location>
</feature>
<feature type="compositionally biased region" description="Polar residues" evidence="1">
    <location>
        <begin position="1111"/>
        <end position="1123"/>
    </location>
</feature>
<feature type="region of interest" description="Disordered" evidence="1">
    <location>
        <begin position="93"/>
        <end position="151"/>
    </location>
</feature>
<proteinExistence type="predicted"/>
<feature type="region of interest" description="Disordered" evidence="1">
    <location>
        <begin position="448"/>
        <end position="645"/>
    </location>
</feature>
<feature type="compositionally biased region" description="Low complexity" evidence="1">
    <location>
        <begin position="505"/>
        <end position="515"/>
    </location>
</feature>
<evidence type="ECO:0000313" key="2">
    <source>
        <dbReference type="EMBL" id="KIK06538.1"/>
    </source>
</evidence>
<feature type="region of interest" description="Disordered" evidence="1">
    <location>
        <begin position="1"/>
        <end position="34"/>
    </location>
</feature>
<dbReference type="STRING" id="1095629.A0A0C9YEM6"/>
<feature type="compositionally biased region" description="Low complexity" evidence="1">
    <location>
        <begin position="403"/>
        <end position="416"/>
    </location>
</feature>
<evidence type="ECO:0000313" key="3">
    <source>
        <dbReference type="Proteomes" id="UP000054477"/>
    </source>
</evidence>
<reference evidence="2 3" key="1">
    <citation type="submission" date="2014-04" db="EMBL/GenBank/DDBJ databases">
        <authorList>
            <consortium name="DOE Joint Genome Institute"/>
            <person name="Kuo A."/>
            <person name="Kohler A."/>
            <person name="Nagy L.G."/>
            <person name="Floudas D."/>
            <person name="Copeland A."/>
            <person name="Barry K.W."/>
            <person name="Cichocki N."/>
            <person name="Veneault-Fourrey C."/>
            <person name="LaButti K."/>
            <person name="Lindquist E.A."/>
            <person name="Lipzen A."/>
            <person name="Lundell T."/>
            <person name="Morin E."/>
            <person name="Murat C."/>
            <person name="Sun H."/>
            <person name="Tunlid A."/>
            <person name="Henrissat B."/>
            <person name="Grigoriev I.V."/>
            <person name="Hibbett D.S."/>
            <person name="Martin F."/>
            <person name="Nordberg H.P."/>
            <person name="Cantor M.N."/>
            <person name="Hua S.X."/>
        </authorList>
    </citation>
    <scope>NUCLEOTIDE SEQUENCE [LARGE SCALE GENOMIC DNA]</scope>
    <source>
        <strain evidence="2 3">LaAM-08-1</strain>
    </source>
</reference>
<keyword evidence="3" id="KW-1185">Reference proteome</keyword>
<feature type="compositionally biased region" description="Polar residues" evidence="1">
    <location>
        <begin position="1011"/>
        <end position="1022"/>
    </location>
</feature>
<protein>
    <submittedName>
        <fullName evidence="2">Uncharacterized protein</fullName>
    </submittedName>
</protein>
<feature type="region of interest" description="Disordered" evidence="1">
    <location>
        <begin position="909"/>
        <end position="934"/>
    </location>
</feature>
<organism evidence="2 3">
    <name type="scientific">Laccaria amethystina LaAM-08-1</name>
    <dbReference type="NCBI Taxonomy" id="1095629"/>
    <lineage>
        <taxon>Eukaryota</taxon>
        <taxon>Fungi</taxon>
        <taxon>Dikarya</taxon>
        <taxon>Basidiomycota</taxon>
        <taxon>Agaricomycotina</taxon>
        <taxon>Agaricomycetes</taxon>
        <taxon>Agaricomycetidae</taxon>
        <taxon>Agaricales</taxon>
        <taxon>Agaricineae</taxon>
        <taxon>Hydnangiaceae</taxon>
        <taxon>Laccaria</taxon>
    </lineage>
</organism>
<feature type="compositionally biased region" description="Polar residues" evidence="1">
    <location>
        <begin position="953"/>
        <end position="966"/>
    </location>
</feature>
<feature type="region of interest" description="Disordered" evidence="1">
    <location>
        <begin position="951"/>
        <end position="1123"/>
    </location>
</feature>
<feature type="compositionally biased region" description="Polar residues" evidence="1">
    <location>
        <begin position="575"/>
        <end position="594"/>
    </location>
</feature>
<sequence length="1553" mass="166857">MHRFRKRSDAKPNQAPSSPESLKDSLPKLPPVGDFRTSLILPDLSRRFSLLRSPSGDPVSLEDLRSRFAEQRARGVDHQISEEEEDMLLDTLGRIRSRTSATPERSQESIVEGEEISSGRQSIRSTAPSTSSLTSSPSGRSAKRYSNNLFGSGRLRDYSYLRSTASTKSSAGSTRTVSLTPTESSTITRGNVSSLTESLRPLTPEGGTNSQSGHSSSNERGSVRSAPSIPPAPYGEQIQVLSAAEYRLQKTLGPSALKRASVALEEAIKEIEDEVEDEIVMPRTAFIARTSPEQPAHPAAVRDSNTSASSVMEAGMAISSDKQVQDDLNERRSGPVPLRILPGYIPGMPRPMTPRDIDVDEQRSHSTTPRAMSPMHSGFTESSPSPTNILKRDSVSSTGGQSPRPTTPLATTPLFLQRSTNGRYTPDASESQKLGNFFELENPMASSILGRRRPASPLSGPPFQPMTVSSRPSTPSNIVWAVNPEDGNVPSPDAAAHTRDNSWASDGGISSSDIHGSIDRHKSGPRPLRSPPLADSSSIERSQVSIPSSQTNWQAAGDTPNIEADTPISRGHRSPTPTQNTPRSTTSPAISNYDTPPRNGSRRSSKQNTPSSPFNIAYPGLSFSPRPNSSRSSLESAGSSFHSWDGEKDRVLNLFSDIEQHPAWHDITFSDKSSTPGGSGSSPEDEWDAEDIIKRYAGLKKADFHAVQEKLFGVAVAKAANPDSRDRAPSSLRRRRPSTSQSNYSINNGRDNRIASPPPPSSPTTATTPTAEQYSKANALLNSLADSLQGQPIHINPAPTITLSTSDKELSPTSRRNRDLATVLFGEEVEAKESPVKTEQDSATETLSSAPVFPPVVVDARKQTPQNSGPSSPYLMRNLSTARIPPSAQEEADLTREVQQKTAAAMLALRKRPSNSNLGDGTVSRRRIDPSQISTPQLVSATISVDTIPLRTPSLSASNNSGTSKIGSRFKKLRGSLRAKNVAPSVEDQPQDGKTPPASQTVYYDPDRLQDSGSASMSSATENGRLKGSVTSPTASASPGLKGFMARLRGKRMTEVPSSTEHRASPHLLSPSPLSPFSQRQHEPPPAWASPPATVDADFNSPTPRPDHSRQPPSRTPPANVSIATEGTNANESALEALFTAANNLGLDHNALNDLLARSGSISSKTLLGRNNSVVNTSERAIPNESRLDVSSIQQVSFTDSGGTFNGSSGSDHTATPGIFSALPPVSQNEQPVMEGSKASEETTSRKPSIRRPDHLRRPKEGQTEINPVVRRTIIYPSDSRISTVDAALMRKASSRRRRVSATSVSTRSVQDRAPTPPPPKSPTAKRFSQDGSPPVPHLPQSLSQAESLLQVPSVSASGPIEKSNSTYDSLYEMYAEESRAASSATNDPNFSENLQSGLTAESRPALEVVELANGETIWKIVNGLRDDDDESIYTGRHSFASEYSTRDVGGEALQVFVKEHGRSASKGSNSSFVSRKKTGQGKSRPETKVFYSSSAQIGRLIESLSQGMDAGSFNFRANRSVGHSASSSVSTNDINWTVEERLEHMLGAIGGS</sequence>
<feature type="region of interest" description="Disordered" evidence="1">
    <location>
        <begin position="163"/>
        <end position="231"/>
    </location>
</feature>
<feature type="compositionally biased region" description="Low complexity" evidence="1">
    <location>
        <begin position="116"/>
        <end position="140"/>
    </location>
</feature>
<feature type="compositionally biased region" description="Basic residues" evidence="1">
    <location>
        <begin position="1248"/>
        <end position="1258"/>
    </location>
</feature>
<feature type="compositionally biased region" description="Polar residues" evidence="1">
    <location>
        <begin position="177"/>
        <end position="197"/>
    </location>
</feature>
<feature type="compositionally biased region" description="Polar residues" evidence="1">
    <location>
        <begin position="535"/>
        <end position="554"/>
    </location>
</feature>
<name>A0A0C9YEM6_9AGAR</name>
<feature type="compositionally biased region" description="Low complexity" evidence="1">
    <location>
        <begin position="621"/>
        <end position="640"/>
    </location>
</feature>
<dbReference type="EMBL" id="KN838552">
    <property type="protein sequence ID" value="KIK06538.1"/>
    <property type="molecule type" value="Genomic_DNA"/>
</dbReference>
<feature type="compositionally biased region" description="Polar residues" evidence="1">
    <location>
        <begin position="417"/>
        <end position="434"/>
    </location>
</feature>
<feature type="compositionally biased region" description="Basic residues" evidence="1">
    <location>
        <begin position="968"/>
        <end position="977"/>
    </location>
</feature>
<feature type="region of interest" description="Disordered" evidence="1">
    <location>
        <begin position="790"/>
        <end position="817"/>
    </location>
</feature>
<dbReference type="OrthoDB" id="3259825at2759"/>
<feature type="compositionally biased region" description="Polar residues" evidence="1">
    <location>
        <begin position="466"/>
        <end position="477"/>
    </location>
</feature>
<feature type="region of interest" description="Disordered" evidence="1">
    <location>
        <begin position="1461"/>
        <end position="1488"/>
    </location>
</feature>
<feature type="compositionally biased region" description="Low complexity" evidence="1">
    <location>
        <begin position="163"/>
        <end position="176"/>
    </location>
</feature>
<gene>
    <name evidence="2" type="ORF">K443DRAFT_263758</name>
</gene>
<dbReference type="Proteomes" id="UP000054477">
    <property type="component" value="Unassembled WGS sequence"/>
</dbReference>
<dbReference type="HOGENOM" id="CLU_250677_0_0_1"/>
<feature type="region of interest" description="Disordered" evidence="1">
    <location>
        <begin position="1290"/>
        <end position="1341"/>
    </location>
</feature>
<feature type="region of interest" description="Disordered" evidence="1">
    <location>
        <begin position="319"/>
        <end position="435"/>
    </location>
</feature>
<feature type="region of interest" description="Disordered" evidence="1">
    <location>
        <begin position="665"/>
        <end position="687"/>
    </location>
</feature>
<feature type="compositionally biased region" description="Polar residues" evidence="1">
    <location>
        <begin position="1199"/>
        <end position="1214"/>
    </location>
</feature>
<accession>A0A0C9YEM6</accession>
<feature type="compositionally biased region" description="Low complexity" evidence="1">
    <location>
        <begin position="1066"/>
        <end position="1076"/>
    </location>
</feature>